<sequence length="22" mass="2692">MLIQKFNSNFYTGNYVLSYNFQ</sequence>
<reference evidence="1" key="1">
    <citation type="submission" date="2014-09" db="EMBL/GenBank/DDBJ databases">
        <authorList>
            <person name="Magalhaes I.L.F."/>
            <person name="Oliveira U."/>
            <person name="Santos F.R."/>
            <person name="Vidigal T.H.D.A."/>
            <person name="Brescovit A.D."/>
            <person name="Santos A.J."/>
        </authorList>
    </citation>
    <scope>NUCLEOTIDE SEQUENCE</scope>
    <source>
        <tissue evidence="1">Shoot tissue taken approximately 20 cm above the soil surface</tissue>
    </source>
</reference>
<dbReference type="AlphaFoldDB" id="A0A0A9BE47"/>
<reference evidence="1" key="2">
    <citation type="journal article" date="2015" name="Data Brief">
        <title>Shoot transcriptome of the giant reed, Arundo donax.</title>
        <authorList>
            <person name="Barrero R.A."/>
            <person name="Guerrero F.D."/>
            <person name="Moolhuijzen P."/>
            <person name="Goolsby J.A."/>
            <person name="Tidwell J."/>
            <person name="Bellgard S.E."/>
            <person name="Bellgard M.I."/>
        </authorList>
    </citation>
    <scope>NUCLEOTIDE SEQUENCE</scope>
    <source>
        <tissue evidence="1">Shoot tissue taken approximately 20 cm above the soil surface</tissue>
    </source>
</reference>
<dbReference type="EMBL" id="GBRH01236309">
    <property type="protein sequence ID" value="JAD61586.1"/>
    <property type="molecule type" value="Transcribed_RNA"/>
</dbReference>
<proteinExistence type="predicted"/>
<protein>
    <submittedName>
        <fullName evidence="1">Uncharacterized protein</fullName>
    </submittedName>
</protein>
<organism evidence="1">
    <name type="scientific">Arundo donax</name>
    <name type="common">Giant reed</name>
    <name type="synonym">Donax arundinaceus</name>
    <dbReference type="NCBI Taxonomy" id="35708"/>
    <lineage>
        <taxon>Eukaryota</taxon>
        <taxon>Viridiplantae</taxon>
        <taxon>Streptophyta</taxon>
        <taxon>Embryophyta</taxon>
        <taxon>Tracheophyta</taxon>
        <taxon>Spermatophyta</taxon>
        <taxon>Magnoliopsida</taxon>
        <taxon>Liliopsida</taxon>
        <taxon>Poales</taxon>
        <taxon>Poaceae</taxon>
        <taxon>PACMAD clade</taxon>
        <taxon>Arundinoideae</taxon>
        <taxon>Arundineae</taxon>
        <taxon>Arundo</taxon>
    </lineage>
</organism>
<accession>A0A0A9BE47</accession>
<evidence type="ECO:0000313" key="1">
    <source>
        <dbReference type="EMBL" id="JAD61586.1"/>
    </source>
</evidence>
<name>A0A0A9BE47_ARUDO</name>